<feature type="compositionally biased region" description="Polar residues" evidence="1">
    <location>
        <begin position="1"/>
        <end position="10"/>
    </location>
</feature>
<evidence type="ECO:0000313" key="2">
    <source>
        <dbReference type="EMBL" id="MBE9255104.1"/>
    </source>
</evidence>
<feature type="region of interest" description="Disordered" evidence="1">
    <location>
        <begin position="1"/>
        <end position="22"/>
    </location>
</feature>
<sequence length="58" mass="6408">MTNQQGNVNARNREEDPDILGAESALRRAGQKARERAKQAGIGVIIFKDGEIVEEMPE</sequence>
<evidence type="ECO:0000313" key="3">
    <source>
        <dbReference type="Proteomes" id="UP000658720"/>
    </source>
</evidence>
<organism evidence="2 3">
    <name type="scientific">Synechocystis salina LEGE 00031</name>
    <dbReference type="NCBI Taxonomy" id="1828736"/>
    <lineage>
        <taxon>Bacteria</taxon>
        <taxon>Bacillati</taxon>
        <taxon>Cyanobacteriota</taxon>
        <taxon>Cyanophyceae</taxon>
        <taxon>Synechococcales</taxon>
        <taxon>Merismopediaceae</taxon>
        <taxon>Synechocystis</taxon>
    </lineage>
</organism>
<proteinExistence type="predicted"/>
<protein>
    <submittedName>
        <fullName evidence="2">Uncharacterized protein</fullName>
    </submittedName>
</protein>
<dbReference type="Proteomes" id="UP000658720">
    <property type="component" value="Unassembled WGS sequence"/>
</dbReference>
<keyword evidence="3" id="KW-1185">Reference proteome</keyword>
<accession>A0ABR9VUS9</accession>
<gene>
    <name evidence="2" type="ORF">IQ217_14895</name>
</gene>
<reference evidence="2 3" key="1">
    <citation type="submission" date="2020-10" db="EMBL/GenBank/DDBJ databases">
        <authorList>
            <person name="Castelo-Branco R."/>
            <person name="Eusebio N."/>
            <person name="Adriana R."/>
            <person name="Vieira A."/>
            <person name="Brugerolle De Fraissinette N."/>
            <person name="Rezende De Castro R."/>
            <person name="Schneider M.P."/>
            <person name="Vasconcelos V."/>
            <person name="Leao P.N."/>
        </authorList>
    </citation>
    <scope>NUCLEOTIDE SEQUENCE [LARGE SCALE GENOMIC DNA]</scope>
    <source>
        <strain evidence="2 3">LEGE 00031</strain>
    </source>
</reference>
<evidence type="ECO:0000256" key="1">
    <source>
        <dbReference type="SAM" id="MobiDB-lite"/>
    </source>
</evidence>
<dbReference type="RefSeq" id="WP_194020555.1">
    <property type="nucleotide sequence ID" value="NZ_JADEVV010000049.1"/>
</dbReference>
<comment type="caution">
    <text evidence="2">The sequence shown here is derived from an EMBL/GenBank/DDBJ whole genome shotgun (WGS) entry which is preliminary data.</text>
</comment>
<dbReference type="EMBL" id="JADEVV010000049">
    <property type="protein sequence ID" value="MBE9255104.1"/>
    <property type="molecule type" value="Genomic_DNA"/>
</dbReference>
<name>A0ABR9VUS9_9SYNC</name>